<dbReference type="AlphaFoldDB" id="G3PZN3"/>
<dbReference type="Bgee" id="ENSGACG00000017464">
    <property type="expression patterns" value="Expressed in telencephalon and 3 other cell types or tissues"/>
</dbReference>
<name>G3PZN3_GASAC</name>
<dbReference type="InParanoid" id="G3PZN3"/>
<protein>
    <submittedName>
        <fullName evidence="1">Uncharacterized protein</fullName>
    </submittedName>
</protein>
<proteinExistence type="predicted"/>
<dbReference type="Ensembl" id="ENSGACT00000023117.1">
    <property type="protein sequence ID" value="ENSGACP00000023073.1"/>
    <property type="gene ID" value="ENSGACG00000017464.1"/>
</dbReference>
<sequence length="110" mass="12288">LLQLFYWTTSPPPAVLLDYIPSSSCFIGLHPLLQLFYWTTSSPPAVLLDTSSPPAVFLDTSSPPFVQTSQSAACCVKPDKPGIDLFSICYLRLSDLLQMCRREKNTLKNY</sequence>
<reference evidence="1" key="1">
    <citation type="submission" date="2006-01" db="EMBL/GenBank/DDBJ databases">
        <authorList>
            <person name="Lindblad-Toh K."/>
            <person name="Mauceli E."/>
            <person name="Grabherr M."/>
            <person name="Chang J.L."/>
            <person name="Lander E.S."/>
        </authorList>
    </citation>
    <scope>NUCLEOTIDE SEQUENCE [LARGE SCALE GENOMIC DNA]</scope>
</reference>
<evidence type="ECO:0000313" key="1">
    <source>
        <dbReference type="Ensembl" id="ENSGACP00000023073.1"/>
    </source>
</evidence>
<organism evidence="1">
    <name type="scientific">Gasterosteus aculeatus</name>
    <name type="common">Three-spined stickleback</name>
    <dbReference type="NCBI Taxonomy" id="69293"/>
    <lineage>
        <taxon>Eukaryota</taxon>
        <taxon>Metazoa</taxon>
        <taxon>Chordata</taxon>
        <taxon>Craniata</taxon>
        <taxon>Vertebrata</taxon>
        <taxon>Euteleostomi</taxon>
        <taxon>Actinopterygii</taxon>
        <taxon>Neopterygii</taxon>
        <taxon>Teleostei</taxon>
        <taxon>Neoteleostei</taxon>
        <taxon>Acanthomorphata</taxon>
        <taxon>Eupercaria</taxon>
        <taxon>Perciformes</taxon>
        <taxon>Cottioidei</taxon>
        <taxon>Gasterosteales</taxon>
        <taxon>Gasterosteidae</taxon>
        <taxon>Gasterosteus</taxon>
    </lineage>
</organism>
<accession>G3PZN3</accession>
<reference evidence="1" key="2">
    <citation type="submission" date="2024-04" db="UniProtKB">
        <authorList>
            <consortium name="Ensembl"/>
        </authorList>
    </citation>
    <scope>IDENTIFICATION</scope>
</reference>